<proteinExistence type="predicted"/>
<sequence>MKVYIFNYVDEITSNYHDGGGLVVVAESLERAKEMFPQIGDTAPDDILETSEKFEKSYIFPDAGCC</sequence>
<accession>A0AAU6VYP9</accession>
<evidence type="ECO:0000313" key="1">
    <source>
        <dbReference type="EMBL" id="XAI69542.1"/>
    </source>
</evidence>
<organism evidence="1">
    <name type="scientific">Pseudomonas phage Pyxpy02</name>
    <dbReference type="NCBI Taxonomy" id="3138547"/>
    <lineage>
        <taxon>Viruses</taxon>
    </lineage>
</organism>
<reference evidence="1" key="1">
    <citation type="journal article" date="2024" name="J. Gen. Virol.">
        <title>Novel phages of Pseudomonas syringae unveil numerous potential auxiliary metabolic genes.</title>
        <authorList>
            <person name="Feltin C."/>
            <person name="Garneau J.R."/>
            <person name="Morris C.E."/>
            <person name="Berard A."/>
            <person name="Torres-Barcelo C."/>
        </authorList>
    </citation>
    <scope>NUCLEOTIDE SEQUENCE</scope>
</reference>
<dbReference type="EMBL" id="PP179311">
    <property type="protein sequence ID" value="XAI69542.1"/>
    <property type="molecule type" value="Genomic_DNA"/>
</dbReference>
<gene>
    <name evidence="1" type="ORF">Pyxpy02_00059</name>
</gene>
<protein>
    <submittedName>
        <fullName evidence="1">Uncharacterized protein</fullName>
    </submittedName>
</protein>
<name>A0AAU6VYP9_9VIRU</name>